<comment type="caution">
    <text evidence="3">The sequence shown here is derived from an EMBL/GenBank/DDBJ whole genome shotgun (WGS) entry which is preliminary data.</text>
</comment>
<dbReference type="AlphaFoldDB" id="A0A1G1YXV0"/>
<dbReference type="InterPro" id="IPR036388">
    <property type="entry name" value="WH-like_DNA-bd_sf"/>
</dbReference>
<dbReference type="PRINTS" id="PR00046">
    <property type="entry name" value="SIGMA70FCT"/>
</dbReference>
<dbReference type="PROSITE" id="PS51913">
    <property type="entry name" value="HTH_HARE"/>
    <property type="match status" value="1"/>
</dbReference>
<dbReference type="InterPro" id="IPR007630">
    <property type="entry name" value="RNA_pol_sigma70_r4"/>
</dbReference>
<dbReference type="Proteomes" id="UP000177062">
    <property type="component" value="Unassembled WGS sequence"/>
</dbReference>
<accession>A0A1G1YXV0</accession>
<organism evidence="3 4">
    <name type="scientific">Candidatus Colwellbacteria bacterium RBG_13_48_8</name>
    <dbReference type="NCBI Taxonomy" id="1797685"/>
    <lineage>
        <taxon>Bacteria</taxon>
        <taxon>Candidatus Colwelliibacteriota</taxon>
    </lineage>
</organism>
<name>A0A1G1YXV0_9BACT</name>
<keyword evidence="1" id="KW-0804">Transcription</keyword>
<gene>
    <name evidence="3" type="ORF">A2Y84_00440</name>
</gene>
<sequence length="279" mass="32043">MSKIVVEIDIDEIIRKALEIEDKRARNIVVHRFGLKSPSKKTLASLGEEYNLTRERVRQIESVALKNIRTRIAEEKRIISLLELTESYLNDLAGLRRSDFLAKDIALLCGAHKDYDPVFENKLNFIARVVGRPQVIGETPSTHTFWYLDHKIQRLALSLVQKLLGTKERSFDKYLEAVQKEYKLPEPTILNYLSISKNFGVGPYGHIGADHWLDVNPRTVRDKAYLVLRQSGQPMHFREIAESVNQISGRKNAHATVHNELIRDPRFVLTGRGTYSLNE</sequence>
<evidence type="ECO:0000256" key="1">
    <source>
        <dbReference type="ARBA" id="ARBA00023163"/>
    </source>
</evidence>
<dbReference type="GO" id="GO:0003700">
    <property type="term" value="F:DNA-binding transcription factor activity"/>
    <property type="evidence" value="ECO:0007669"/>
    <property type="project" value="InterPro"/>
</dbReference>
<evidence type="ECO:0000313" key="3">
    <source>
        <dbReference type="EMBL" id="OGY56237.1"/>
    </source>
</evidence>
<dbReference type="GO" id="GO:0006352">
    <property type="term" value="P:DNA-templated transcription initiation"/>
    <property type="evidence" value="ECO:0007669"/>
    <property type="project" value="InterPro"/>
</dbReference>
<dbReference type="Gene3D" id="1.10.10.10">
    <property type="entry name" value="Winged helix-like DNA-binding domain superfamily/Winged helix DNA-binding domain"/>
    <property type="match status" value="1"/>
</dbReference>
<protein>
    <recommendedName>
        <fullName evidence="2">HTH HARE-type domain-containing protein</fullName>
    </recommendedName>
</protein>
<dbReference type="Pfam" id="PF05066">
    <property type="entry name" value="HARE-HTH"/>
    <property type="match status" value="1"/>
</dbReference>
<feature type="domain" description="HTH HARE-type" evidence="2">
    <location>
        <begin position="218"/>
        <end position="279"/>
    </location>
</feature>
<dbReference type="Pfam" id="PF04545">
    <property type="entry name" value="Sigma70_r4"/>
    <property type="match status" value="1"/>
</dbReference>
<proteinExistence type="predicted"/>
<reference evidence="3 4" key="1">
    <citation type="journal article" date="2016" name="Nat. Commun.">
        <title>Thousands of microbial genomes shed light on interconnected biogeochemical processes in an aquifer system.</title>
        <authorList>
            <person name="Anantharaman K."/>
            <person name="Brown C.T."/>
            <person name="Hug L.A."/>
            <person name="Sharon I."/>
            <person name="Castelle C.J."/>
            <person name="Probst A.J."/>
            <person name="Thomas B.C."/>
            <person name="Singh A."/>
            <person name="Wilkins M.J."/>
            <person name="Karaoz U."/>
            <person name="Brodie E.L."/>
            <person name="Williams K.H."/>
            <person name="Hubbard S.S."/>
            <person name="Banfield J.F."/>
        </authorList>
    </citation>
    <scope>NUCLEOTIDE SEQUENCE [LARGE SCALE GENOMIC DNA]</scope>
</reference>
<dbReference type="InterPro" id="IPR007759">
    <property type="entry name" value="Asxl_HARE-HTH"/>
</dbReference>
<evidence type="ECO:0000313" key="4">
    <source>
        <dbReference type="Proteomes" id="UP000177062"/>
    </source>
</evidence>
<dbReference type="InterPro" id="IPR000943">
    <property type="entry name" value="RNA_pol_sigma70"/>
</dbReference>
<dbReference type="EMBL" id="MHIT01000031">
    <property type="protein sequence ID" value="OGY56237.1"/>
    <property type="molecule type" value="Genomic_DNA"/>
</dbReference>
<dbReference type="SUPFAM" id="SSF88659">
    <property type="entry name" value="Sigma3 and sigma4 domains of RNA polymerase sigma factors"/>
    <property type="match status" value="1"/>
</dbReference>
<dbReference type="InterPro" id="IPR013324">
    <property type="entry name" value="RNA_pol_sigma_r3/r4-like"/>
</dbReference>
<evidence type="ECO:0000259" key="2">
    <source>
        <dbReference type="PROSITE" id="PS51913"/>
    </source>
</evidence>
<dbReference type="Gene3D" id="1.10.10.1250">
    <property type="entry name" value="RNA polymerase, subunit delta, N-terminal domain"/>
    <property type="match status" value="1"/>
</dbReference>
<dbReference type="InterPro" id="IPR038087">
    <property type="entry name" value="RNAP_delta_N_dom_sf"/>
</dbReference>